<dbReference type="PANTHER" id="PTHR11530:SF11">
    <property type="entry name" value="D-ASPARTATE OXIDASE"/>
    <property type="match status" value="1"/>
</dbReference>
<protein>
    <recommendedName>
        <fullName evidence="7">FAD dependent oxidoreductase domain-containing protein</fullName>
    </recommendedName>
</protein>
<dbReference type="PANTHER" id="PTHR11530">
    <property type="entry name" value="D-AMINO ACID OXIDASE"/>
    <property type="match status" value="1"/>
</dbReference>
<evidence type="ECO:0000256" key="4">
    <source>
        <dbReference type="ARBA" id="ARBA00022827"/>
    </source>
</evidence>
<dbReference type="InterPro" id="IPR006076">
    <property type="entry name" value="FAD-dep_OxRdtase"/>
</dbReference>
<evidence type="ECO:0000256" key="3">
    <source>
        <dbReference type="ARBA" id="ARBA00022630"/>
    </source>
</evidence>
<sequence length="376" mass="40748">MSQIEQHDTHVVVLGAGVIGLTTALKIQEEAGYTVTIVAETLPTDPKSIKYTSHWAGGHHVSMPSESDPRKADLEKETFKVMWDLSAPGGEAEGCFLRAPQTEYNIVEDKTPDYLTFMPDFKRLPSDSFVSVLGAISATTFTTVNINTPVYLPWLLSRFLARGGTIVRGSVQHISQILEGGTQIFTPSRRASQQVDALVVCAGLGARTLGGVEDKHVHPVRGQTVILRAPWIRFGRSVVGEGGSITYIIPRRSGDVIVGGTRVANDWYPVPRPETAQDILQRGLAVCPELASPEVRAVRNSTVEDLQALIVEEGCGFRPARTGGIRLEAELFDVPGSQGRKVPVVHNYGHGGYGFQSSWGSANVALELLKQAGERK</sequence>
<proteinExistence type="inferred from homology"/>
<gene>
    <name evidence="8" type="ORF">EVG20_g9590</name>
</gene>
<dbReference type="EMBL" id="SEOQ01000994">
    <property type="protein sequence ID" value="TFY54732.1"/>
    <property type="molecule type" value="Genomic_DNA"/>
</dbReference>
<evidence type="ECO:0000313" key="8">
    <source>
        <dbReference type="EMBL" id="TFY54732.1"/>
    </source>
</evidence>
<dbReference type="Proteomes" id="UP000298327">
    <property type="component" value="Unassembled WGS sequence"/>
</dbReference>
<evidence type="ECO:0000259" key="7">
    <source>
        <dbReference type="Pfam" id="PF01266"/>
    </source>
</evidence>
<evidence type="ECO:0000256" key="6">
    <source>
        <dbReference type="PIRSR" id="PIRSR000189-1"/>
    </source>
</evidence>
<evidence type="ECO:0000256" key="1">
    <source>
        <dbReference type="ARBA" id="ARBA00001974"/>
    </source>
</evidence>
<organism evidence="8 9">
    <name type="scientific">Dentipellis fragilis</name>
    <dbReference type="NCBI Taxonomy" id="205917"/>
    <lineage>
        <taxon>Eukaryota</taxon>
        <taxon>Fungi</taxon>
        <taxon>Dikarya</taxon>
        <taxon>Basidiomycota</taxon>
        <taxon>Agaricomycotina</taxon>
        <taxon>Agaricomycetes</taxon>
        <taxon>Russulales</taxon>
        <taxon>Hericiaceae</taxon>
        <taxon>Dentipellis</taxon>
    </lineage>
</organism>
<dbReference type="GO" id="GO:0071949">
    <property type="term" value="F:FAD binding"/>
    <property type="evidence" value="ECO:0007669"/>
    <property type="project" value="InterPro"/>
</dbReference>
<dbReference type="InterPro" id="IPR023209">
    <property type="entry name" value="DAO"/>
</dbReference>
<dbReference type="GO" id="GO:0005737">
    <property type="term" value="C:cytoplasm"/>
    <property type="evidence" value="ECO:0007669"/>
    <property type="project" value="TreeGrafter"/>
</dbReference>
<keyword evidence="9" id="KW-1185">Reference proteome</keyword>
<dbReference type="Pfam" id="PF01266">
    <property type="entry name" value="DAO"/>
    <property type="match status" value="1"/>
</dbReference>
<reference evidence="8 9" key="1">
    <citation type="submission" date="2019-02" db="EMBL/GenBank/DDBJ databases">
        <title>Genome sequencing of the rare red list fungi Dentipellis fragilis.</title>
        <authorList>
            <person name="Buettner E."/>
            <person name="Kellner H."/>
        </authorList>
    </citation>
    <scope>NUCLEOTIDE SEQUENCE [LARGE SCALE GENOMIC DNA]</scope>
    <source>
        <strain evidence="8 9">DSM 105465</strain>
    </source>
</reference>
<comment type="caution">
    <text evidence="8">The sequence shown here is derived from an EMBL/GenBank/DDBJ whole genome shotgun (WGS) entry which is preliminary data.</text>
</comment>
<name>A0A4Y9XY66_9AGAM</name>
<dbReference type="Gene3D" id="3.40.50.720">
    <property type="entry name" value="NAD(P)-binding Rossmann-like Domain"/>
    <property type="match status" value="1"/>
</dbReference>
<evidence type="ECO:0000313" key="9">
    <source>
        <dbReference type="Proteomes" id="UP000298327"/>
    </source>
</evidence>
<dbReference type="PROSITE" id="PS00677">
    <property type="entry name" value="DAO"/>
    <property type="match status" value="1"/>
</dbReference>
<comment type="cofactor">
    <cofactor evidence="1 6">
        <name>FAD</name>
        <dbReference type="ChEBI" id="CHEBI:57692"/>
    </cofactor>
</comment>
<dbReference type="PIRSF" id="PIRSF000189">
    <property type="entry name" value="D-aa_oxidase"/>
    <property type="match status" value="1"/>
</dbReference>
<feature type="domain" description="FAD dependent oxidoreductase" evidence="7">
    <location>
        <begin position="10"/>
        <end position="365"/>
    </location>
</feature>
<feature type="binding site" evidence="6">
    <location>
        <position position="171"/>
    </location>
    <ligand>
        <name>FAD</name>
        <dbReference type="ChEBI" id="CHEBI:57692"/>
    </ligand>
</feature>
<accession>A0A4Y9XY66</accession>
<dbReference type="SUPFAM" id="SSF54373">
    <property type="entry name" value="FAD-linked reductases, C-terminal domain"/>
    <property type="match status" value="1"/>
</dbReference>
<dbReference type="STRING" id="205917.A0A4Y9XY66"/>
<dbReference type="SUPFAM" id="SSF51971">
    <property type="entry name" value="Nucleotide-binding domain"/>
    <property type="match status" value="1"/>
</dbReference>
<dbReference type="GO" id="GO:0019478">
    <property type="term" value="P:D-amino acid catabolic process"/>
    <property type="evidence" value="ECO:0007669"/>
    <property type="project" value="TreeGrafter"/>
</dbReference>
<feature type="binding site" evidence="6">
    <location>
        <position position="318"/>
    </location>
    <ligand>
        <name>D-dopa</name>
        <dbReference type="ChEBI" id="CHEBI:149689"/>
    </ligand>
</feature>
<keyword evidence="3" id="KW-0285">Flavoprotein</keyword>
<keyword evidence="4 6" id="KW-0274">FAD</keyword>
<evidence type="ECO:0000256" key="5">
    <source>
        <dbReference type="ARBA" id="ARBA00023002"/>
    </source>
</evidence>
<dbReference type="InterPro" id="IPR006181">
    <property type="entry name" value="D-amino_acid_oxidase_CS"/>
</dbReference>
<dbReference type="OrthoDB" id="2015447at2759"/>
<comment type="similarity">
    <text evidence="2">Belongs to the DAMOX/DASOX family.</text>
</comment>
<feature type="binding site" evidence="6">
    <location>
        <position position="352"/>
    </location>
    <ligand>
        <name>D-dopa</name>
        <dbReference type="ChEBI" id="CHEBI:149689"/>
    </ligand>
</feature>
<evidence type="ECO:0000256" key="2">
    <source>
        <dbReference type="ARBA" id="ARBA00006730"/>
    </source>
</evidence>
<dbReference type="AlphaFoldDB" id="A0A4Y9XY66"/>
<keyword evidence="5" id="KW-0560">Oxidoreductase</keyword>
<dbReference type="GO" id="GO:0003884">
    <property type="term" value="F:D-amino-acid oxidase activity"/>
    <property type="evidence" value="ECO:0007669"/>
    <property type="project" value="InterPro"/>
</dbReference>
<feature type="binding site" evidence="6">
    <location>
        <begin position="52"/>
        <end position="53"/>
    </location>
    <ligand>
        <name>FAD</name>
        <dbReference type="ChEBI" id="CHEBI:57692"/>
    </ligand>
</feature>
<dbReference type="Gene3D" id="3.30.9.10">
    <property type="entry name" value="D-Amino Acid Oxidase, subunit A, domain 2"/>
    <property type="match status" value="1"/>
</dbReference>